<dbReference type="Pfam" id="PF13464">
    <property type="entry name" value="RodZ_C"/>
    <property type="match status" value="1"/>
</dbReference>
<dbReference type="InterPro" id="IPR010982">
    <property type="entry name" value="Lambda_DNA-bd_dom_sf"/>
</dbReference>
<keyword evidence="2" id="KW-0812">Transmembrane</keyword>
<dbReference type="InterPro" id="IPR001387">
    <property type="entry name" value="Cro/C1-type_HTH"/>
</dbReference>
<protein>
    <submittedName>
        <fullName evidence="4">DUF4115 domain-containing protein</fullName>
    </submittedName>
</protein>
<organism evidence="4 5">
    <name type="scientific">Spongiactinospora rosea</name>
    <dbReference type="NCBI Taxonomy" id="2248750"/>
    <lineage>
        <taxon>Bacteria</taxon>
        <taxon>Bacillati</taxon>
        <taxon>Actinomycetota</taxon>
        <taxon>Actinomycetes</taxon>
        <taxon>Streptosporangiales</taxon>
        <taxon>Streptosporangiaceae</taxon>
        <taxon>Spongiactinospora</taxon>
    </lineage>
</organism>
<evidence type="ECO:0000313" key="5">
    <source>
        <dbReference type="Proteomes" id="UP000253303"/>
    </source>
</evidence>
<proteinExistence type="predicted"/>
<accession>A0A366LMR6</accession>
<feature type="transmembrane region" description="Helical" evidence="2">
    <location>
        <begin position="119"/>
        <end position="138"/>
    </location>
</feature>
<evidence type="ECO:0000256" key="1">
    <source>
        <dbReference type="SAM" id="MobiDB-lite"/>
    </source>
</evidence>
<keyword evidence="5" id="KW-1185">Reference proteome</keyword>
<name>A0A366LMR6_9ACTN</name>
<evidence type="ECO:0000256" key="2">
    <source>
        <dbReference type="SAM" id="Phobius"/>
    </source>
</evidence>
<comment type="caution">
    <text evidence="4">The sequence shown here is derived from an EMBL/GenBank/DDBJ whole genome shotgun (WGS) entry which is preliminary data.</text>
</comment>
<dbReference type="PANTHER" id="PTHR34475">
    <property type="match status" value="1"/>
</dbReference>
<reference evidence="4 5" key="1">
    <citation type="submission" date="2018-06" db="EMBL/GenBank/DDBJ databases">
        <title>Sphaerisporangium craniellae sp. nov., isolated from a marine sponge in the South China Sea.</title>
        <authorList>
            <person name="Li L."/>
        </authorList>
    </citation>
    <scope>NUCLEOTIDE SEQUENCE [LARGE SCALE GENOMIC DNA]</scope>
    <source>
        <strain evidence="4 5">LHW63015</strain>
    </source>
</reference>
<gene>
    <name evidence="4" type="ORF">DP939_38795</name>
</gene>
<dbReference type="EMBL" id="QMEY01000029">
    <property type="protein sequence ID" value="RBQ14729.1"/>
    <property type="molecule type" value="Genomic_DNA"/>
</dbReference>
<feature type="compositionally biased region" description="Pro residues" evidence="1">
    <location>
        <begin position="154"/>
        <end position="167"/>
    </location>
</feature>
<dbReference type="GO" id="GO:0003677">
    <property type="term" value="F:DNA binding"/>
    <property type="evidence" value="ECO:0007669"/>
    <property type="project" value="InterPro"/>
</dbReference>
<feature type="domain" description="Cytoskeleton protein RodZ-like C-terminal" evidence="3">
    <location>
        <begin position="187"/>
        <end position="254"/>
    </location>
</feature>
<sequence length="260" mass="27476">MTYYATSGGGVRMDGRSESIGSVLARARRSAGLTVGQVSARTRIRESLIHALERDDFSPCGGDFYGRGHVRNIAKAVGLDPEAMVRAYDEAAGGTPAPVRASAVFQADRRIRLRERRSLNWSMALAIALGIAIVFGVVRLMGGAGDVNVADVRPAPPKPSAPPPAVPPRNAAAAAPVRPGDMVVVEVKASKTTRVTARDGKDRTLFSGRLKRGATATWRARSEVSLEIGNAGAVTVRVNGRDLGVPGPLGETVTRTYKPR</sequence>
<dbReference type="AlphaFoldDB" id="A0A366LMR6"/>
<feature type="region of interest" description="Disordered" evidence="1">
    <location>
        <begin position="154"/>
        <end position="174"/>
    </location>
</feature>
<dbReference type="Pfam" id="PF13413">
    <property type="entry name" value="HTH_25"/>
    <property type="match status" value="1"/>
</dbReference>
<dbReference type="CDD" id="cd00093">
    <property type="entry name" value="HTH_XRE"/>
    <property type="match status" value="1"/>
</dbReference>
<evidence type="ECO:0000313" key="4">
    <source>
        <dbReference type="EMBL" id="RBQ14729.1"/>
    </source>
</evidence>
<dbReference type="InterPro" id="IPR025194">
    <property type="entry name" value="RodZ-like_C"/>
</dbReference>
<dbReference type="InterPro" id="IPR050400">
    <property type="entry name" value="Bact_Cytoskel_RodZ"/>
</dbReference>
<dbReference type="PANTHER" id="PTHR34475:SF1">
    <property type="entry name" value="CYTOSKELETON PROTEIN RODZ"/>
    <property type="match status" value="1"/>
</dbReference>
<dbReference type="SUPFAM" id="SSF47413">
    <property type="entry name" value="lambda repressor-like DNA-binding domains"/>
    <property type="match status" value="1"/>
</dbReference>
<keyword evidence="2" id="KW-1133">Transmembrane helix</keyword>
<dbReference type="Proteomes" id="UP000253303">
    <property type="component" value="Unassembled WGS sequence"/>
</dbReference>
<evidence type="ECO:0000259" key="3">
    <source>
        <dbReference type="Pfam" id="PF13464"/>
    </source>
</evidence>
<keyword evidence="2" id="KW-0472">Membrane</keyword>
<dbReference type="Gene3D" id="1.10.260.40">
    <property type="entry name" value="lambda repressor-like DNA-binding domains"/>
    <property type="match status" value="1"/>
</dbReference>